<dbReference type="GO" id="GO:0009011">
    <property type="term" value="F:alpha-1,4-glucan glucosyltransferase (ADP-glucose donor) activity"/>
    <property type="evidence" value="ECO:0007669"/>
    <property type="project" value="UniProtKB-EC"/>
</dbReference>
<sequence>MKIAQVAPLFEPVPPELYGGSERVVSHLTEELVRRGHSVTLFASGDSRTSARLYSVVPRSLRLDPAIPDPVAYHFVELAHAFARAEEFDVIHCHNDYLAFPFAHSCPVPCVHTLHGRMDFHHWRELMAVYPDMHLVSISNDQRKALNDLDLNWADTIYHGLPDSYFRLYPGEGGYLVYFSRIAPEKHPEIAIEVARRSGIPLKMAGKVDKTDLSFFTREIEPLLDHPLIEYLGEIHDAERPELIGNAMALLFPIDWPEPFGLVMVEAMACGTPVIARPYGSVPEVVDDGVTGFIVSGMEEMVDAVGRVESLDRERCLRHARNRFSATIMADRYEQVYQSLIERGAGFRPGAGRFPRAGMMSGRPV</sequence>
<gene>
    <name evidence="3" type="primary">glgA</name>
    <name evidence="3" type="ORF">SCFA_90029</name>
</gene>
<dbReference type="EMBL" id="CAADRM010000158">
    <property type="protein sequence ID" value="VFU18816.1"/>
    <property type="molecule type" value="Genomic_DNA"/>
</dbReference>
<name>A0A485M958_9ZZZZ</name>
<protein>
    <submittedName>
        <fullName evidence="3">Capsular glucan synthase</fullName>
        <ecNumber evidence="3">2.4.1.21</ecNumber>
    </submittedName>
</protein>
<feature type="domain" description="Glycosyltransferase subfamily 4-like N-terminal" evidence="2">
    <location>
        <begin position="18"/>
        <end position="123"/>
    </location>
</feature>
<dbReference type="AlphaFoldDB" id="A0A485M958"/>
<dbReference type="Pfam" id="PF13439">
    <property type="entry name" value="Glyco_transf_4"/>
    <property type="match status" value="1"/>
</dbReference>
<dbReference type="InterPro" id="IPR028098">
    <property type="entry name" value="Glyco_trans_4-like_N"/>
</dbReference>
<dbReference type="PANTHER" id="PTHR12526">
    <property type="entry name" value="GLYCOSYLTRANSFERASE"/>
    <property type="match status" value="1"/>
</dbReference>
<dbReference type="CDD" id="cd03802">
    <property type="entry name" value="GT4_AviGT4-like"/>
    <property type="match status" value="1"/>
</dbReference>
<dbReference type="SUPFAM" id="SSF53756">
    <property type="entry name" value="UDP-Glycosyltransferase/glycogen phosphorylase"/>
    <property type="match status" value="1"/>
</dbReference>
<dbReference type="EC" id="2.4.1.21" evidence="3"/>
<accession>A0A485M958</accession>
<evidence type="ECO:0000259" key="2">
    <source>
        <dbReference type="Pfam" id="PF13439"/>
    </source>
</evidence>
<reference evidence="3" key="1">
    <citation type="submission" date="2019-03" db="EMBL/GenBank/DDBJ databases">
        <authorList>
            <person name="Hao L."/>
        </authorList>
    </citation>
    <scope>NUCLEOTIDE SEQUENCE</scope>
</reference>
<dbReference type="Gene3D" id="3.40.50.2000">
    <property type="entry name" value="Glycogen Phosphorylase B"/>
    <property type="match status" value="2"/>
</dbReference>
<feature type="domain" description="Glycosyl transferase family 1" evidence="1">
    <location>
        <begin position="173"/>
        <end position="315"/>
    </location>
</feature>
<dbReference type="Pfam" id="PF00534">
    <property type="entry name" value="Glycos_transf_1"/>
    <property type="match status" value="1"/>
</dbReference>
<evidence type="ECO:0000313" key="3">
    <source>
        <dbReference type="EMBL" id="VFU18816.1"/>
    </source>
</evidence>
<dbReference type="InterPro" id="IPR001296">
    <property type="entry name" value="Glyco_trans_1"/>
</dbReference>
<evidence type="ECO:0000259" key="1">
    <source>
        <dbReference type="Pfam" id="PF00534"/>
    </source>
</evidence>
<organism evidence="3">
    <name type="scientific">anaerobic digester metagenome</name>
    <dbReference type="NCBI Taxonomy" id="1263854"/>
    <lineage>
        <taxon>unclassified sequences</taxon>
        <taxon>metagenomes</taxon>
        <taxon>ecological metagenomes</taxon>
    </lineage>
</organism>
<keyword evidence="3" id="KW-0328">Glycosyltransferase</keyword>
<proteinExistence type="predicted"/>
<dbReference type="PANTHER" id="PTHR12526:SF595">
    <property type="entry name" value="BLL5217 PROTEIN"/>
    <property type="match status" value="1"/>
</dbReference>
<keyword evidence="3" id="KW-0808">Transferase</keyword>